<keyword evidence="2" id="KW-1185">Reference proteome</keyword>
<accession>A0A3S9U7R4</accession>
<organism evidence="1 2">
    <name type="scientific">Pantoea phage vB_PagS_AAS23</name>
    <dbReference type="NCBI Taxonomy" id="2499073"/>
    <lineage>
        <taxon>Viruses</taxon>
        <taxon>Duplodnaviria</taxon>
        <taxon>Heunggongvirae</taxon>
        <taxon>Uroviricota</taxon>
        <taxon>Caudoviricetes</taxon>
        <taxon>Drexlerviridae</taxon>
        <taxon>Sauletekiovirus</taxon>
        <taxon>Sauletekiovirus AAS23</taxon>
    </lineage>
</organism>
<gene>
    <name evidence="1" type="ORF">AAS23_gp54</name>
</gene>
<protein>
    <submittedName>
        <fullName evidence="1">Uncharacterized protein</fullName>
    </submittedName>
</protein>
<name>A0A3S9U7R4_9CAUD</name>
<proteinExistence type="predicted"/>
<dbReference type="EMBL" id="MK095606">
    <property type="protein sequence ID" value="AZS06367.1"/>
    <property type="molecule type" value="Genomic_DNA"/>
</dbReference>
<dbReference type="Proteomes" id="UP000288641">
    <property type="component" value="Segment"/>
</dbReference>
<reference evidence="1 2" key="1">
    <citation type="submission" date="2018-10" db="EMBL/GenBank/DDBJ databases">
        <title>Complete genome sequence of Pantoea phage vB_PagS_AAS23.</title>
        <authorList>
            <person name="Truncaite L."/>
            <person name="Simoliuniene M."/>
            <person name="Kazlauskas D."/>
            <person name="Meskys R."/>
            <person name="Simoliunas E."/>
        </authorList>
    </citation>
    <scope>NUCLEOTIDE SEQUENCE [LARGE SCALE GENOMIC DNA]</scope>
    <source>
        <strain evidence="1">AAS23</strain>
    </source>
</reference>
<evidence type="ECO:0000313" key="1">
    <source>
        <dbReference type="EMBL" id="AZS06367.1"/>
    </source>
</evidence>
<sequence>MSTKKGATNIICAVHDSGTVGIRTDYNGLRYVRFTKLVSGDIGVCVDGSSQISRVGYDVFVNMANNLEGHIIGMHP</sequence>
<evidence type="ECO:0000313" key="2">
    <source>
        <dbReference type="Proteomes" id="UP000288641"/>
    </source>
</evidence>